<feature type="transmembrane region" description="Helical" evidence="5">
    <location>
        <begin position="202"/>
        <end position="218"/>
    </location>
</feature>
<evidence type="ECO:0000256" key="5">
    <source>
        <dbReference type="SAM" id="Phobius"/>
    </source>
</evidence>
<feature type="transmembrane region" description="Helical" evidence="5">
    <location>
        <begin position="41"/>
        <end position="61"/>
    </location>
</feature>
<evidence type="ECO:0000256" key="4">
    <source>
        <dbReference type="ARBA" id="ARBA00023136"/>
    </source>
</evidence>
<dbReference type="OrthoDB" id="9806320at2"/>
<feature type="transmembrane region" description="Helical" evidence="5">
    <location>
        <begin position="351"/>
        <end position="371"/>
    </location>
</feature>
<feature type="transmembrane region" description="Helical" evidence="5">
    <location>
        <begin position="96"/>
        <end position="113"/>
    </location>
</feature>
<feature type="transmembrane region" description="Helical" evidence="5">
    <location>
        <begin position="73"/>
        <end position="89"/>
    </location>
</feature>
<comment type="subcellular location">
    <subcellularLocation>
        <location evidence="1">Membrane</location>
        <topology evidence="1">Multi-pass membrane protein</topology>
    </subcellularLocation>
</comment>
<keyword evidence="8" id="KW-1185">Reference proteome</keyword>
<gene>
    <name evidence="7" type="ORF">U472_14735</name>
</gene>
<dbReference type="EMBL" id="LWDV01000010">
    <property type="protein sequence ID" value="OCL25849.1"/>
    <property type="molecule type" value="Genomic_DNA"/>
</dbReference>
<comment type="caution">
    <text evidence="7">The sequence shown here is derived from an EMBL/GenBank/DDBJ whole genome shotgun (WGS) entry which is preliminary data.</text>
</comment>
<keyword evidence="3 5" id="KW-1133">Transmembrane helix</keyword>
<organism evidence="7 8">
    <name type="scientific">Orenia metallireducens</name>
    <dbReference type="NCBI Taxonomy" id="1413210"/>
    <lineage>
        <taxon>Bacteria</taxon>
        <taxon>Bacillati</taxon>
        <taxon>Bacillota</taxon>
        <taxon>Clostridia</taxon>
        <taxon>Halanaerobiales</taxon>
        <taxon>Halobacteroidaceae</taxon>
        <taxon>Orenia</taxon>
    </lineage>
</organism>
<evidence type="ECO:0000313" key="7">
    <source>
        <dbReference type="EMBL" id="OCL25849.1"/>
    </source>
</evidence>
<proteinExistence type="predicted"/>
<dbReference type="InterPro" id="IPR007016">
    <property type="entry name" value="O-antigen_ligase-rel_domated"/>
</dbReference>
<dbReference type="InterPro" id="IPR051533">
    <property type="entry name" value="WaaL-like"/>
</dbReference>
<sequence>MAFSSALSIAGSSIGLGLAFLGYLTKAVITRDFNSGIKNNYFNLPILIFLLTILISFIGTYNLEESIDGLEDYILFFILYYMIITTVKDAKLADKLFKTGLLSMTIASIYALGWQKYYLGIRRIKANYMALDFGALLLIYLIFVIVYLVWLRKDLKGIIGYSILAILFTLTLLYNQTRGAWLGLIGAGFLVFWIRDKRWIPIFLLIIVLLGLCTPQVIQNRIKSIIDIEHSRSNLGRIALWKGSILMFRDNPINGVGIGNFQEVYDTSYTQPNTTSSSHAHNNFFNFLAETGIIGLSGFIYLLYSILIYLYRSYCKVNDEYYKLFILFSFAMVFGVYVIQGMTEYNFYKSVIGRTTWFLLGLSTVIINRLIQGNNIKE</sequence>
<dbReference type="Pfam" id="PF04932">
    <property type="entry name" value="Wzy_C"/>
    <property type="match status" value="1"/>
</dbReference>
<feature type="transmembrane region" description="Helical" evidence="5">
    <location>
        <begin position="133"/>
        <end position="151"/>
    </location>
</feature>
<dbReference type="PANTHER" id="PTHR37422:SF13">
    <property type="entry name" value="LIPOPOLYSACCHARIDE BIOSYNTHESIS PROTEIN PA4999-RELATED"/>
    <property type="match status" value="1"/>
</dbReference>
<dbReference type="AlphaFoldDB" id="A0A1C0A6W1"/>
<feature type="domain" description="O-antigen ligase-related" evidence="6">
    <location>
        <begin position="164"/>
        <end position="300"/>
    </location>
</feature>
<feature type="transmembrane region" description="Helical" evidence="5">
    <location>
        <begin position="284"/>
        <end position="309"/>
    </location>
</feature>
<feature type="transmembrane region" description="Helical" evidence="5">
    <location>
        <begin position="6"/>
        <end position="29"/>
    </location>
</feature>
<protein>
    <submittedName>
        <fullName evidence="7">Polymerase</fullName>
    </submittedName>
</protein>
<feature type="transmembrane region" description="Helical" evidence="5">
    <location>
        <begin position="321"/>
        <end position="339"/>
    </location>
</feature>
<dbReference type="GO" id="GO:0016020">
    <property type="term" value="C:membrane"/>
    <property type="evidence" value="ECO:0007669"/>
    <property type="project" value="UniProtKB-SubCell"/>
</dbReference>
<keyword evidence="2 5" id="KW-0812">Transmembrane</keyword>
<feature type="transmembrane region" description="Helical" evidence="5">
    <location>
        <begin position="158"/>
        <end position="174"/>
    </location>
</feature>
<name>A0A1C0A6W1_9FIRM</name>
<keyword evidence="4 5" id="KW-0472">Membrane</keyword>
<reference evidence="7 8" key="2">
    <citation type="submission" date="2016-08" db="EMBL/GenBank/DDBJ databases">
        <title>Orenia metallireducens sp. nov. strain Z6, a Novel Metal-reducing Firmicute from the Deep Subsurface.</title>
        <authorList>
            <person name="Maxim B.I."/>
            <person name="Kenneth K."/>
            <person name="Flynn T.M."/>
            <person name="Oloughlin E.J."/>
            <person name="Locke R.A."/>
            <person name="Weber J.R."/>
            <person name="Egan S.M."/>
            <person name="Mackie R.I."/>
            <person name="Cann I.K."/>
        </authorList>
    </citation>
    <scope>NUCLEOTIDE SEQUENCE [LARGE SCALE GENOMIC DNA]</scope>
    <source>
        <strain evidence="7 8">Z6</strain>
    </source>
</reference>
<reference evidence="8" key="1">
    <citation type="submission" date="2016-07" db="EMBL/GenBank/DDBJ databases">
        <authorList>
            <person name="Florea S."/>
            <person name="Webb J.S."/>
            <person name="Jaromczyk J."/>
            <person name="Schardl C.L."/>
        </authorList>
    </citation>
    <scope>NUCLEOTIDE SEQUENCE [LARGE SCALE GENOMIC DNA]</scope>
    <source>
        <strain evidence="8">Z6</strain>
    </source>
</reference>
<evidence type="ECO:0000256" key="1">
    <source>
        <dbReference type="ARBA" id="ARBA00004141"/>
    </source>
</evidence>
<accession>A0A1C0A6W1</accession>
<dbReference type="PANTHER" id="PTHR37422">
    <property type="entry name" value="TEICHURONIC ACID BIOSYNTHESIS PROTEIN TUAE"/>
    <property type="match status" value="1"/>
</dbReference>
<feature type="transmembrane region" description="Helical" evidence="5">
    <location>
        <begin position="180"/>
        <end position="195"/>
    </location>
</feature>
<evidence type="ECO:0000259" key="6">
    <source>
        <dbReference type="Pfam" id="PF04932"/>
    </source>
</evidence>
<dbReference type="RefSeq" id="WP_068719828.1">
    <property type="nucleotide sequence ID" value="NZ_LWDV01000010.1"/>
</dbReference>
<evidence type="ECO:0000313" key="8">
    <source>
        <dbReference type="Proteomes" id="UP000093514"/>
    </source>
</evidence>
<evidence type="ECO:0000256" key="3">
    <source>
        <dbReference type="ARBA" id="ARBA00022989"/>
    </source>
</evidence>
<evidence type="ECO:0000256" key="2">
    <source>
        <dbReference type="ARBA" id="ARBA00022692"/>
    </source>
</evidence>
<dbReference type="Proteomes" id="UP000093514">
    <property type="component" value="Unassembled WGS sequence"/>
</dbReference>